<dbReference type="EMBL" id="BGZK01001879">
    <property type="protein sequence ID" value="GBP87715.1"/>
    <property type="molecule type" value="Genomic_DNA"/>
</dbReference>
<evidence type="ECO:0000313" key="2">
    <source>
        <dbReference type="Proteomes" id="UP000299102"/>
    </source>
</evidence>
<gene>
    <name evidence="1" type="ORF">EVAR_84576_1</name>
</gene>
<dbReference type="Proteomes" id="UP000299102">
    <property type="component" value="Unassembled WGS sequence"/>
</dbReference>
<protein>
    <submittedName>
        <fullName evidence="1">Uncharacterized protein</fullName>
    </submittedName>
</protein>
<sequence length="136" mass="15035">MSGRGADILQQLAQELEHHIRSNVFDVDKDSGSTTFPIESMKCSSRASLSVVEYCKTQTALDDINCCRCRSIIRSKNVCMWINMGDWLSVCCIPGSFSAFEIAVTRFIFQDSGKYPVRSTPLNSLVIATKALLATS</sequence>
<reference evidence="1 2" key="1">
    <citation type="journal article" date="2019" name="Commun. Biol.">
        <title>The bagworm genome reveals a unique fibroin gene that provides high tensile strength.</title>
        <authorList>
            <person name="Kono N."/>
            <person name="Nakamura H."/>
            <person name="Ohtoshi R."/>
            <person name="Tomita M."/>
            <person name="Numata K."/>
            <person name="Arakawa K."/>
        </authorList>
    </citation>
    <scope>NUCLEOTIDE SEQUENCE [LARGE SCALE GENOMIC DNA]</scope>
</reference>
<name>A0A4C1ZMH1_EUMVA</name>
<evidence type="ECO:0000313" key="1">
    <source>
        <dbReference type="EMBL" id="GBP87715.1"/>
    </source>
</evidence>
<organism evidence="1 2">
    <name type="scientific">Eumeta variegata</name>
    <name type="common">Bagworm moth</name>
    <name type="synonym">Eumeta japonica</name>
    <dbReference type="NCBI Taxonomy" id="151549"/>
    <lineage>
        <taxon>Eukaryota</taxon>
        <taxon>Metazoa</taxon>
        <taxon>Ecdysozoa</taxon>
        <taxon>Arthropoda</taxon>
        <taxon>Hexapoda</taxon>
        <taxon>Insecta</taxon>
        <taxon>Pterygota</taxon>
        <taxon>Neoptera</taxon>
        <taxon>Endopterygota</taxon>
        <taxon>Lepidoptera</taxon>
        <taxon>Glossata</taxon>
        <taxon>Ditrysia</taxon>
        <taxon>Tineoidea</taxon>
        <taxon>Psychidae</taxon>
        <taxon>Oiketicinae</taxon>
        <taxon>Eumeta</taxon>
    </lineage>
</organism>
<accession>A0A4C1ZMH1</accession>
<keyword evidence="2" id="KW-1185">Reference proteome</keyword>
<proteinExistence type="predicted"/>
<dbReference type="AlphaFoldDB" id="A0A4C1ZMH1"/>
<comment type="caution">
    <text evidence="1">The sequence shown here is derived from an EMBL/GenBank/DDBJ whole genome shotgun (WGS) entry which is preliminary data.</text>
</comment>